<reference evidence="1" key="1">
    <citation type="submission" date="2020-10" db="EMBL/GenBank/DDBJ databases">
        <authorList>
            <person name="Gilroy R."/>
        </authorList>
    </citation>
    <scope>NUCLEOTIDE SEQUENCE</scope>
    <source>
        <strain evidence="1">CHK197-8231</strain>
    </source>
</reference>
<evidence type="ECO:0000313" key="2">
    <source>
        <dbReference type="Proteomes" id="UP000824087"/>
    </source>
</evidence>
<name>A0A9D1HU57_9BACT</name>
<dbReference type="EMBL" id="DVML01000025">
    <property type="protein sequence ID" value="HIU22726.1"/>
    <property type="molecule type" value="Genomic_DNA"/>
</dbReference>
<accession>A0A9D1HU57</accession>
<comment type="caution">
    <text evidence="1">The sequence shown here is derived from an EMBL/GenBank/DDBJ whole genome shotgun (WGS) entry which is preliminary data.</text>
</comment>
<dbReference type="Proteomes" id="UP000824087">
    <property type="component" value="Unassembled WGS sequence"/>
</dbReference>
<gene>
    <name evidence="1" type="ORF">IAD49_04000</name>
</gene>
<protein>
    <submittedName>
        <fullName evidence="1">Uncharacterized protein</fullName>
    </submittedName>
</protein>
<reference evidence="1" key="2">
    <citation type="journal article" date="2021" name="PeerJ">
        <title>Extensive microbial diversity within the chicken gut microbiome revealed by metagenomics and culture.</title>
        <authorList>
            <person name="Gilroy R."/>
            <person name="Ravi A."/>
            <person name="Getino M."/>
            <person name="Pursley I."/>
            <person name="Horton D.L."/>
            <person name="Alikhan N.F."/>
            <person name="Baker D."/>
            <person name="Gharbi K."/>
            <person name="Hall N."/>
            <person name="Watson M."/>
            <person name="Adriaenssens E.M."/>
            <person name="Foster-Nyarko E."/>
            <person name="Jarju S."/>
            <person name="Secka A."/>
            <person name="Antonio M."/>
            <person name="Oren A."/>
            <person name="Chaudhuri R.R."/>
            <person name="La Ragione R."/>
            <person name="Hildebrand F."/>
            <person name="Pallen M.J."/>
        </authorList>
    </citation>
    <scope>NUCLEOTIDE SEQUENCE</scope>
    <source>
        <strain evidence="1">CHK197-8231</strain>
    </source>
</reference>
<proteinExistence type="predicted"/>
<evidence type="ECO:0000313" key="1">
    <source>
        <dbReference type="EMBL" id="HIU22726.1"/>
    </source>
</evidence>
<organism evidence="1 2">
    <name type="scientific">Candidatus Fimihabitans intestinipullorum</name>
    <dbReference type="NCBI Taxonomy" id="2840820"/>
    <lineage>
        <taxon>Bacteria</taxon>
        <taxon>Bacillati</taxon>
        <taxon>Mycoplasmatota</taxon>
        <taxon>Mycoplasmatota incertae sedis</taxon>
        <taxon>Candidatus Fimihabitans</taxon>
    </lineage>
</organism>
<sequence>MYLKNTSNDVKKIMEKIGELDKINKLKFITYILNLWNNNQINSLNEINPDLLDDSIDISIFNPSSIGYPDLVKILKEYWNHFYQIYRFYPKKYKELITLFERLSFKEKKDVLSEIFLHLEHDELLPDNIDGYEIANLIIKF</sequence>
<dbReference type="AlphaFoldDB" id="A0A9D1HU57"/>